<dbReference type="AlphaFoldDB" id="A0AAN9KJP0"/>
<keyword evidence="4 8" id="KW-0732">Signal</keyword>
<dbReference type="InterPro" id="IPR035669">
    <property type="entry name" value="SGNH_plant_lipase-like"/>
</dbReference>
<keyword evidence="5" id="KW-0378">Hydrolase</keyword>
<dbReference type="Pfam" id="PF00657">
    <property type="entry name" value="Lipase_GDSL"/>
    <property type="match status" value="1"/>
</dbReference>
<name>A0AAN9KJP0_CLITE</name>
<keyword evidence="6" id="KW-0442">Lipid degradation</keyword>
<accession>A0AAN9KJP0</accession>
<dbReference type="Gene3D" id="3.40.50.1110">
    <property type="entry name" value="SGNH hydrolase"/>
    <property type="match status" value="1"/>
</dbReference>
<evidence type="ECO:0000256" key="8">
    <source>
        <dbReference type="SAM" id="SignalP"/>
    </source>
</evidence>
<dbReference type="CDD" id="cd01837">
    <property type="entry name" value="SGNH_plant_lipase_like"/>
    <property type="match status" value="1"/>
</dbReference>
<evidence type="ECO:0000313" key="10">
    <source>
        <dbReference type="Proteomes" id="UP001359559"/>
    </source>
</evidence>
<keyword evidence="3" id="KW-0964">Secreted</keyword>
<evidence type="ECO:0000256" key="2">
    <source>
        <dbReference type="ARBA" id="ARBA00008668"/>
    </source>
</evidence>
<comment type="caution">
    <text evidence="9">The sequence shown here is derived from an EMBL/GenBank/DDBJ whole genome shotgun (WGS) entry which is preliminary data.</text>
</comment>
<sequence length="346" mass="37872">MDCESKLWLVVLFLLSAACMQHCVSGKPQVPCLFILGDSLSDSGNNNELSTDAKVNYHPYGIDFPAGPTGRFTNGRTSVDIITQLLGLEDFIPPFANTSGWDILKGVNYASGSAGILRETGSRLGKNICLGSQLKNHKAIVSKIAKKLGSTEQAEVHLNKCLYYVNIGSNDYLNNYFLPEQYSSSKTYSPDRYAGVLAHQYSKRLKALHALGARKFALVGLGPLGCIPHEIAIHGKNRSMCVEEESKAALLFNKKLKAAVDGFSKEISDAKFILINTDVTETNIPMRPADLIPCCKVGSNGQCIPNEKPCMNRSLTAFFDEFHPTEMVNQMSARSAYNAIISHLKL</sequence>
<dbReference type="GO" id="GO:0005576">
    <property type="term" value="C:extracellular region"/>
    <property type="evidence" value="ECO:0007669"/>
    <property type="project" value="UniProtKB-SubCell"/>
</dbReference>
<dbReference type="GO" id="GO:0016788">
    <property type="term" value="F:hydrolase activity, acting on ester bonds"/>
    <property type="evidence" value="ECO:0007669"/>
    <property type="project" value="InterPro"/>
</dbReference>
<comment type="subcellular location">
    <subcellularLocation>
        <location evidence="1">Secreted</location>
    </subcellularLocation>
</comment>
<organism evidence="9 10">
    <name type="scientific">Clitoria ternatea</name>
    <name type="common">Butterfly pea</name>
    <dbReference type="NCBI Taxonomy" id="43366"/>
    <lineage>
        <taxon>Eukaryota</taxon>
        <taxon>Viridiplantae</taxon>
        <taxon>Streptophyta</taxon>
        <taxon>Embryophyta</taxon>
        <taxon>Tracheophyta</taxon>
        <taxon>Spermatophyta</taxon>
        <taxon>Magnoliopsida</taxon>
        <taxon>eudicotyledons</taxon>
        <taxon>Gunneridae</taxon>
        <taxon>Pentapetalae</taxon>
        <taxon>rosids</taxon>
        <taxon>fabids</taxon>
        <taxon>Fabales</taxon>
        <taxon>Fabaceae</taxon>
        <taxon>Papilionoideae</taxon>
        <taxon>50 kb inversion clade</taxon>
        <taxon>NPAAA clade</taxon>
        <taxon>indigoferoid/millettioid clade</taxon>
        <taxon>Phaseoleae</taxon>
        <taxon>Clitoria</taxon>
    </lineage>
</organism>
<evidence type="ECO:0000256" key="6">
    <source>
        <dbReference type="ARBA" id="ARBA00022963"/>
    </source>
</evidence>
<dbReference type="PANTHER" id="PTHR45650">
    <property type="entry name" value="GDSL-LIKE LIPASE/ACYLHYDROLASE-RELATED"/>
    <property type="match status" value="1"/>
</dbReference>
<dbReference type="InterPro" id="IPR001087">
    <property type="entry name" value="GDSL"/>
</dbReference>
<dbReference type="InterPro" id="IPR051238">
    <property type="entry name" value="GDSL_esterase/lipase"/>
</dbReference>
<reference evidence="9 10" key="1">
    <citation type="submission" date="2024-01" db="EMBL/GenBank/DDBJ databases">
        <title>The genomes of 5 underutilized Papilionoideae crops provide insights into root nodulation and disease resistance.</title>
        <authorList>
            <person name="Yuan L."/>
        </authorList>
    </citation>
    <scope>NUCLEOTIDE SEQUENCE [LARGE SCALE GENOMIC DNA]</scope>
    <source>
        <strain evidence="9">LY-2023</strain>
        <tissue evidence="9">Leaf</tissue>
    </source>
</reference>
<evidence type="ECO:0000256" key="5">
    <source>
        <dbReference type="ARBA" id="ARBA00022801"/>
    </source>
</evidence>
<evidence type="ECO:0000256" key="1">
    <source>
        <dbReference type="ARBA" id="ARBA00004613"/>
    </source>
</evidence>
<dbReference type="PANTHER" id="PTHR45650:SF89">
    <property type="entry name" value="GDSL-LIKE LIPASE_ACYLHYDROLASE"/>
    <property type="match status" value="1"/>
</dbReference>
<dbReference type="InterPro" id="IPR036514">
    <property type="entry name" value="SGNH_hydro_sf"/>
</dbReference>
<dbReference type="Proteomes" id="UP001359559">
    <property type="component" value="Unassembled WGS sequence"/>
</dbReference>
<evidence type="ECO:0000256" key="3">
    <source>
        <dbReference type="ARBA" id="ARBA00022525"/>
    </source>
</evidence>
<gene>
    <name evidence="9" type="ORF">RJT34_03577</name>
</gene>
<protein>
    <submittedName>
        <fullName evidence="9">Uncharacterized protein</fullName>
    </submittedName>
</protein>
<dbReference type="PROSITE" id="PS51257">
    <property type="entry name" value="PROKAR_LIPOPROTEIN"/>
    <property type="match status" value="1"/>
</dbReference>
<evidence type="ECO:0000313" key="9">
    <source>
        <dbReference type="EMBL" id="KAK7318870.1"/>
    </source>
</evidence>
<comment type="similarity">
    <text evidence="2">Belongs to the 'GDSL' lipolytic enzyme family.</text>
</comment>
<feature type="chain" id="PRO_5042991216" evidence="8">
    <location>
        <begin position="27"/>
        <end position="346"/>
    </location>
</feature>
<keyword evidence="10" id="KW-1185">Reference proteome</keyword>
<feature type="signal peptide" evidence="8">
    <location>
        <begin position="1"/>
        <end position="26"/>
    </location>
</feature>
<proteinExistence type="inferred from homology"/>
<evidence type="ECO:0000256" key="4">
    <source>
        <dbReference type="ARBA" id="ARBA00022729"/>
    </source>
</evidence>
<evidence type="ECO:0000256" key="7">
    <source>
        <dbReference type="ARBA" id="ARBA00023098"/>
    </source>
</evidence>
<dbReference type="GO" id="GO:0016042">
    <property type="term" value="P:lipid catabolic process"/>
    <property type="evidence" value="ECO:0007669"/>
    <property type="project" value="UniProtKB-KW"/>
</dbReference>
<keyword evidence="7" id="KW-0443">Lipid metabolism</keyword>
<dbReference type="EMBL" id="JAYKXN010000001">
    <property type="protein sequence ID" value="KAK7318870.1"/>
    <property type="molecule type" value="Genomic_DNA"/>
</dbReference>